<dbReference type="EMBL" id="JACGCM010000187">
    <property type="protein sequence ID" value="KAF6175445.1"/>
    <property type="molecule type" value="Genomic_DNA"/>
</dbReference>
<dbReference type="Proteomes" id="UP000541444">
    <property type="component" value="Unassembled WGS sequence"/>
</dbReference>
<organism evidence="1 2">
    <name type="scientific">Kingdonia uniflora</name>
    <dbReference type="NCBI Taxonomy" id="39325"/>
    <lineage>
        <taxon>Eukaryota</taxon>
        <taxon>Viridiplantae</taxon>
        <taxon>Streptophyta</taxon>
        <taxon>Embryophyta</taxon>
        <taxon>Tracheophyta</taxon>
        <taxon>Spermatophyta</taxon>
        <taxon>Magnoliopsida</taxon>
        <taxon>Ranunculales</taxon>
        <taxon>Circaeasteraceae</taxon>
        <taxon>Kingdonia</taxon>
    </lineage>
</organism>
<name>A0A7J7P7N1_9MAGN</name>
<dbReference type="OrthoDB" id="1923014at2759"/>
<sequence>MAGEGESDRVDEEELQEDYLDLITFKYDLHNLEENNDDYYESDASATEEYEAPIDEYYPSMEEYQTLINEYFPAIIDYSQYLQTLSLTNILAENHRNEHDDFDGNEDEDFDGDNHNGFDGDGPNDFDGHDDEHINATSTTICNFIANFTTNKIFDSRDHLLSWVRKVGRALGISVPIGMSNIKVTPGGRLLYVRLGCERSGSYRDRRGEKRSYGKWG</sequence>
<reference evidence="1 2" key="1">
    <citation type="journal article" date="2020" name="IScience">
        <title>Genome Sequencing of the Endangered Kingdonia uniflora (Circaeasteraceae, Ranunculales) Reveals Potential Mechanisms of Evolutionary Specialization.</title>
        <authorList>
            <person name="Sun Y."/>
            <person name="Deng T."/>
            <person name="Zhang A."/>
            <person name="Moore M.J."/>
            <person name="Landis J.B."/>
            <person name="Lin N."/>
            <person name="Zhang H."/>
            <person name="Zhang X."/>
            <person name="Huang J."/>
            <person name="Zhang X."/>
            <person name="Sun H."/>
            <person name="Wang H."/>
        </authorList>
    </citation>
    <scope>NUCLEOTIDE SEQUENCE [LARGE SCALE GENOMIC DNA]</scope>
    <source>
        <strain evidence="1">TB1705</strain>
        <tissue evidence="1">Leaf</tissue>
    </source>
</reference>
<gene>
    <name evidence="1" type="ORF">GIB67_020121</name>
</gene>
<comment type="caution">
    <text evidence="1">The sequence shown here is derived from an EMBL/GenBank/DDBJ whole genome shotgun (WGS) entry which is preliminary data.</text>
</comment>
<protein>
    <submittedName>
        <fullName evidence="1">Uncharacterized protein</fullName>
    </submittedName>
</protein>
<keyword evidence="2" id="KW-1185">Reference proteome</keyword>
<evidence type="ECO:0000313" key="2">
    <source>
        <dbReference type="Proteomes" id="UP000541444"/>
    </source>
</evidence>
<proteinExistence type="predicted"/>
<evidence type="ECO:0000313" key="1">
    <source>
        <dbReference type="EMBL" id="KAF6175445.1"/>
    </source>
</evidence>
<accession>A0A7J7P7N1</accession>
<dbReference type="AlphaFoldDB" id="A0A7J7P7N1"/>